<dbReference type="InterPro" id="IPR000868">
    <property type="entry name" value="Isochorismatase-like_dom"/>
</dbReference>
<sequence>MLISPQQSLLLVIDIQDKLVPAVVEPQQLIEKTRWLLEVAQILEVPVLASEQYPQGLGHTVAELNELIPSDRVVDKLHFSCAAEPACLDRIAAEQRKQIVICGMEAHVCVFQSAVGLHQAGYDVFVIGDLISSRSASDHQLALERMRQLGIQVVSREMVAFEWMQKSGTDSFRTISKNYLR</sequence>
<dbReference type="AlphaFoldDB" id="A0A369WSS4"/>
<dbReference type="PANTHER" id="PTHR14119">
    <property type="entry name" value="HYDROLASE"/>
    <property type="match status" value="1"/>
</dbReference>
<dbReference type="EMBL" id="QQOH01000001">
    <property type="protein sequence ID" value="RDE24727.1"/>
    <property type="molecule type" value="Genomic_DNA"/>
</dbReference>
<name>A0A369WSS4_9GAMM</name>
<proteinExistence type="predicted"/>
<dbReference type="CDD" id="cd01012">
    <property type="entry name" value="YcaC_related"/>
    <property type="match status" value="1"/>
</dbReference>
<dbReference type="GO" id="GO:0016787">
    <property type="term" value="F:hydrolase activity"/>
    <property type="evidence" value="ECO:0007669"/>
    <property type="project" value="UniProtKB-KW"/>
</dbReference>
<keyword evidence="2" id="KW-0378">Hydrolase</keyword>
<reference evidence="2 3" key="1">
    <citation type="submission" date="2018-07" db="EMBL/GenBank/DDBJ databases">
        <title>Motiliproteus coralliicola sp. nov., a bacterium isolated from Coral.</title>
        <authorList>
            <person name="Wang G."/>
        </authorList>
    </citation>
    <scope>NUCLEOTIDE SEQUENCE [LARGE SCALE GENOMIC DNA]</scope>
    <source>
        <strain evidence="2 3">C34</strain>
    </source>
</reference>
<dbReference type="InterPro" id="IPR050993">
    <property type="entry name" value="Isochorismatase_domain"/>
</dbReference>
<dbReference type="Gene3D" id="3.40.50.850">
    <property type="entry name" value="Isochorismatase-like"/>
    <property type="match status" value="1"/>
</dbReference>
<dbReference type="RefSeq" id="WP_114694316.1">
    <property type="nucleotide sequence ID" value="NZ_QQOH01000001.1"/>
</dbReference>
<evidence type="ECO:0000313" key="3">
    <source>
        <dbReference type="Proteomes" id="UP000253769"/>
    </source>
</evidence>
<evidence type="ECO:0000313" key="2">
    <source>
        <dbReference type="EMBL" id="RDE24727.1"/>
    </source>
</evidence>
<dbReference type="Pfam" id="PF00857">
    <property type="entry name" value="Isochorismatase"/>
    <property type="match status" value="1"/>
</dbReference>
<keyword evidence="3" id="KW-1185">Reference proteome</keyword>
<dbReference type="OrthoDB" id="9796958at2"/>
<dbReference type="Proteomes" id="UP000253769">
    <property type="component" value="Unassembled WGS sequence"/>
</dbReference>
<accession>A0A369WSS4</accession>
<dbReference type="SUPFAM" id="SSF52499">
    <property type="entry name" value="Isochorismatase-like hydrolases"/>
    <property type="match status" value="1"/>
</dbReference>
<dbReference type="PANTHER" id="PTHR14119:SF3">
    <property type="entry name" value="ISOCHORISMATASE DOMAIN-CONTAINING PROTEIN 2"/>
    <property type="match status" value="1"/>
</dbReference>
<gene>
    <name evidence="2" type="ORF">DV711_03840</name>
</gene>
<comment type="caution">
    <text evidence="2">The sequence shown here is derived from an EMBL/GenBank/DDBJ whole genome shotgun (WGS) entry which is preliminary data.</text>
</comment>
<evidence type="ECO:0000259" key="1">
    <source>
        <dbReference type="Pfam" id="PF00857"/>
    </source>
</evidence>
<dbReference type="InterPro" id="IPR036380">
    <property type="entry name" value="Isochorismatase-like_sf"/>
</dbReference>
<organism evidence="2 3">
    <name type="scientific">Motiliproteus coralliicola</name>
    <dbReference type="NCBI Taxonomy" id="2283196"/>
    <lineage>
        <taxon>Bacteria</taxon>
        <taxon>Pseudomonadati</taxon>
        <taxon>Pseudomonadota</taxon>
        <taxon>Gammaproteobacteria</taxon>
        <taxon>Oceanospirillales</taxon>
        <taxon>Oceanospirillaceae</taxon>
        <taxon>Motiliproteus</taxon>
    </lineage>
</organism>
<feature type="domain" description="Isochorismatase-like" evidence="1">
    <location>
        <begin position="8"/>
        <end position="157"/>
    </location>
</feature>
<protein>
    <submittedName>
        <fullName evidence="2">Hydrolase</fullName>
    </submittedName>
</protein>